<evidence type="ECO:0008006" key="3">
    <source>
        <dbReference type="Google" id="ProtNLM"/>
    </source>
</evidence>
<gene>
    <name evidence="1" type="ORF">C1645_700611</name>
</gene>
<organism evidence="1 2">
    <name type="scientific">Glomus cerebriforme</name>
    <dbReference type="NCBI Taxonomy" id="658196"/>
    <lineage>
        <taxon>Eukaryota</taxon>
        <taxon>Fungi</taxon>
        <taxon>Fungi incertae sedis</taxon>
        <taxon>Mucoromycota</taxon>
        <taxon>Glomeromycotina</taxon>
        <taxon>Glomeromycetes</taxon>
        <taxon>Glomerales</taxon>
        <taxon>Glomeraceae</taxon>
        <taxon>Glomus</taxon>
    </lineage>
</organism>
<proteinExistence type="predicted"/>
<accession>A0A397SCI0</accession>
<dbReference type="EMBL" id="QKYT01000753">
    <property type="protein sequence ID" value="RIA81727.1"/>
    <property type="molecule type" value="Genomic_DNA"/>
</dbReference>
<protein>
    <recommendedName>
        <fullName evidence="3">Helitron helicase-like domain-containing protein</fullName>
    </recommendedName>
</protein>
<sequence>INDRMNELECMDNSLIRHELGKMNQTCIHCDAKFWMEEKNQNTSLASPAFSTCCVHGKVHLPRLIDLPPYLLNLYISSDSDAVSFRKNIRYYNNVLVCMSFGTDINVITGQEISDFRIHGQVYHRISSLLPEDGI</sequence>
<keyword evidence="2" id="KW-1185">Reference proteome</keyword>
<name>A0A397SCI0_9GLOM</name>
<evidence type="ECO:0000313" key="1">
    <source>
        <dbReference type="EMBL" id="RIA81727.1"/>
    </source>
</evidence>
<dbReference type="Proteomes" id="UP000265703">
    <property type="component" value="Unassembled WGS sequence"/>
</dbReference>
<feature type="non-terminal residue" evidence="1">
    <location>
        <position position="1"/>
    </location>
</feature>
<dbReference type="AlphaFoldDB" id="A0A397SCI0"/>
<evidence type="ECO:0000313" key="2">
    <source>
        <dbReference type="Proteomes" id="UP000265703"/>
    </source>
</evidence>
<dbReference type="PANTHER" id="PTHR45786">
    <property type="entry name" value="DNA BINDING PROTEIN-LIKE"/>
    <property type="match status" value="1"/>
</dbReference>
<dbReference type="PANTHER" id="PTHR45786:SF74">
    <property type="entry name" value="ATP-DEPENDENT DNA HELICASE"/>
    <property type="match status" value="1"/>
</dbReference>
<comment type="caution">
    <text evidence="1">The sequence shown here is derived from an EMBL/GenBank/DDBJ whole genome shotgun (WGS) entry which is preliminary data.</text>
</comment>
<reference evidence="1 2" key="1">
    <citation type="submission" date="2018-06" db="EMBL/GenBank/DDBJ databases">
        <title>Comparative genomics reveals the genomic features of Rhizophagus irregularis, R. cerebriforme, R. diaphanum and Gigaspora rosea, and their symbiotic lifestyle signature.</title>
        <authorList>
            <person name="Morin E."/>
            <person name="San Clemente H."/>
            <person name="Chen E.C.H."/>
            <person name="De La Providencia I."/>
            <person name="Hainaut M."/>
            <person name="Kuo A."/>
            <person name="Kohler A."/>
            <person name="Murat C."/>
            <person name="Tang N."/>
            <person name="Roy S."/>
            <person name="Loubradou J."/>
            <person name="Henrissat B."/>
            <person name="Grigoriev I.V."/>
            <person name="Corradi N."/>
            <person name="Roux C."/>
            <person name="Martin F.M."/>
        </authorList>
    </citation>
    <scope>NUCLEOTIDE SEQUENCE [LARGE SCALE GENOMIC DNA]</scope>
    <source>
        <strain evidence="1 2">DAOM 227022</strain>
    </source>
</reference>
<dbReference type="OrthoDB" id="2448079at2759"/>
<dbReference type="STRING" id="658196.A0A397SCI0"/>